<dbReference type="InterPro" id="IPR004821">
    <property type="entry name" value="Cyt_trans-like"/>
</dbReference>
<gene>
    <name evidence="10" type="primary">nadD</name>
    <name evidence="12" type="ORF">BFG57_11575</name>
</gene>
<dbReference type="Pfam" id="PF01467">
    <property type="entry name" value="CTP_transf_like"/>
    <property type="match status" value="1"/>
</dbReference>
<reference evidence="12 13" key="1">
    <citation type="submission" date="2016-08" db="EMBL/GenBank/DDBJ databases">
        <title>Genome of Bacillus solimangrovi GH2-4.</title>
        <authorList>
            <person name="Lim S."/>
            <person name="Kim B.-C."/>
        </authorList>
    </citation>
    <scope>NUCLEOTIDE SEQUENCE [LARGE SCALE GENOMIC DNA]</scope>
    <source>
        <strain evidence="12 13">GH2-4</strain>
    </source>
</reference>
<evidence type="ECO:0000256" key="1">
    <source>
        <dbReference type="ARBA" id="ARBA00002324"/>
    </source>
</evidence>
<comment type="similarity">
    <text evidence="10">Belongs to the NadD family.</text>
</comment>
<evidence type="ECO:0000256" key="6">
    <source>
        <dbReference type="ARBA" id="ARBA00022741"/>
    </source>
</evidence>
<dbReference type="GO" id="GO:0009435">
    <property type="term" value="P:NAD+ biosynthetic process"/>
    <property type="evidence" value="ECO:0007669"/>
    <property type="project" value="UniProtKB-UniRule"/>
</dbReference>
<keyword evidence="6 10" id="KW-0547">Nucleotide-binding</keyword>
<feature type="domain" description="Cytidyltransferase-like" evidence="11">
    <location>
        <begin position="6"/>
        <end position="161"/>
    </location>
</feature>
<comment type="pathway">
    <text evidence="2 10">Cofactor biosynthesis; NAD(+) biosynthesis; deamido-NAD(+) from nicotinate D-ribonucleotide: step 1/1.</text>
</comment>
<dbReference type="EMBL" id="MJEH01000010">
    <property type="protein sequence ID" value="OEH93674.1"/>
    <property type="molecule type" value="Genomic_DNA"/>
</dbReference>
<accession>A0A1E5LHW0</accession>
<evidence type="ECO:0000256" key="10">
    <source>
        <dbReference type="HAMAP-Rule" id="MF_00244"/>
    </source>
</evidence>
<name>A0A1E5LHW0_9BACI</name>
<comment type="function">
    <text evidence="1 10">Catalyzes the reversible adenylation of nicotinate mononucleotide (NaMN) to nicotinic acid adenine dinucleotide (NaAD).</text>
</comment>
<evidence type="ECO:0000259" key="11">
    <source>
        <dbReference type="Pfam" id="PF01467"/>
    </source>
</evidence>
<evidence type="ECO:0000256" key="2">
    <source>
        <dbReference type="ARBA" id="ARBA00005019"/>
    </source>
</evidence>
<proteinExistence type="inferred from homology"/>
<keyword evidence="3 10" id="KW-0662">Pyridine nucleotide biosynthesis</keyword>
<dbReference type="HAMAP" id="MF_00244">
    <property type="entry name" value="NaMN_adenylyltr"/>
    <property type="match status" value="1"/>
</dbReference>
<evidence type="ECO:0000256" key="9">
    <source>
        <dbReference type="ARBA" id="ARBA00048721"/>
    </source>
</evidence>
<evidence type="ECO:0000256" key="4">
    <source>
        <dbReference type="ARBA" id="ARBA00022679"/>
    </source>
</evidence>
<dbReference type="EC" id="2.7.7.18" evidence="10"/>
<evidence type="ECO:0000313" key="12">
    <source>
        <dbReference type="EMBL" id="OEH93674.1"/>
    </source>
</evidence>
<keyword evidence="13" id="KW-1185">Reference proteome</keyword>
<dbReference type="Gene3D" id="3.40.50.620">
    <property type="entry name" value="HUPs"/>
    <property type="match status" value="1"/>
</dbReference>
<dbReference type="NCBIfam" id="NF000840">
    <property type="entry name" value="PRK00071.1-3"/>
    <property type="match status" value="1"/>
</dbReference>
<dbReference type="GO" id="GO:0004515">
    <property type="term" value="F:nicotinate-nucleotide adenylyltransferase activity"/>
    <property type="evidence" value="ECO:0007669"/>
    <property type="project" value="UniProtKB-UniRule"/>
</dbReference>
<evidence type="ECO:0000313" key="13">
    <source>
        <dbReference type="Proteomes" id="UP000095209"/>
    </source>
</evidence>
<protein>
    <recommendedName>
        <fullName evidence="10">Probable nicotinate-nucleotide adenylyltransferase</fullName>
        <ecNumber evidence="10">2.7.7.18</ecNumber>
    </recommendedName>
    <alternativeName>
        <fullName evidence="10">Deamido-NAD(+) diphosphorylase</fullName>
    </alternativeName>
    <alternativeName>
        <fullName evidence="10">Deamido-NAD(+) pyrophosphorylase</fullName>
    </alternativeName>
    <alternativeName>
        <fullName evidence="10">Nicotinate mononucleotide adenylyltransferase</fullName>
        <shortName evidence="10">NaMN adenylyltransferase</shortName>
    </alternativeName>
</protein>
<dbReference type="CDD" id="cd02165">
    <property type="entry name" value="NMNAT"/>
    <property type="match status" value="1"/>
</dbReference>
<evidence type="ECO:0000256" key="7">
    <source>
        <dbReference type="ARBA" id="ARBA00022840"/>
    </source>
</evidence>
<comment type="caution">
    <text evidence="12">The sequence shown here is derived from an EMBL/GenBank/DDBJ whole genome shotgun (WGS) entry which is preliminary data.</text>
</comment>
<evidence type="ECO:0000256" key="8">
    <source>
        <dbReference type="ARBA" id="ARBA00023027"/>
    </source>
</evidence>
<dbReference type="PANTHER" id="PTHR39321:SF3">
    <property type="entry name" value="PHOSPHOPANTETHEINE ADENYLYLTRANSFERASE"/>
    <property type="match status" value="1"/>
</dbReference>
<dbReference type="STRING" id="1305675.BFG57_11575"/>
<dbReference type="InterPro" id="IPR005248">
    <property type="entry name" value="NadD/NMNAT"/>
</dbReference>
<organism evidence="12 13">
    <name type="scientific">Bacillus solimangrovi</name>
    <dbReference type="NCBI Taxonomy" id="1305675"/>
    <lineage>
        <taxon>Bacteria</taxon>
        <taxon>Bacillati</taxon>
        <taxon>Bacillota</taxon>
        <taxon>Bacilli</taxon>
        <taxon>Bacillales</taxon>
        <taxon>Bacillaceae</taxon>
        <taxon>Bacillus</taxon>
    </lineage>
</organism>
<dbReference type="RefSeq" id="WP_069716249.1">
    <property type="nucleotide sequence ID" value="NZ_MJEH01000010.1"/>
</dbReference>
<dbReference type="GO" id="GO:0005524">
    <property type="term" value="F:ATP binding"/>
    <property type="evidence" value="ECO:0007669"/>
    <property type="project" value="UniProtKB-KW"/>
</dbReference>
<dbReference type="PANTHER" id="PTHR39321">
    <property type="entry name" value="NICOTINATE-NUCLEOTIDE ADENYLYLTRANSFERASE-RELATED"/>
    <property type="match status" value="1"/>
</dbReference>
<comment type="catalytic activity">
    <reaction evidence="9 10">
        <text>nicotinate beta-D-ribonucleotide + ATP + H(+) = deamido-NAD(+) + diphosphate</text>
        <dbReference type="Rhea" id="RHEA:22860"/>
        <dbReference type="ChEBI" id="CHEBI:15378"/>
        <dbReference type="ChEBI" id="CHEBI:30616"/>
        <dbReference type="ChEBI" id="CHEBI:33019"/>
        <dbReference type="ChEBI" id="CHEBI:57502"/>
        <dbReference type="ChEBI" id="CHEBI:58437"/>
        <dbReference type="EC" id="2.7.7.18"/>
    </reaction>
</comment>
<evidence type="ECO:0000256" key="5">
    <source>
        <dbReference type="ARBA" id="ARBA00022695"/>
    </source>
</evidence>
<dbReference type="NCBIfam" id="NF000841">
    <property type="entry name" value="PRK00071.1-4"/>
    <property type="match status" value="1"/>
</dbReference>
<keyword evidence="8 10" id="KW-0520">NAD</keyword>
<dbReference type="Proteomes" id="UP000095209">
    <property type="component" value="Unassembled WGS sequence"/>
</dbReference>
<dbReference type="UniPathway" id="UPA00253">
    <property type="reaction ID" value="UER00332"/>
</dbReference>
<keyword evidence="5 10" id="KW-0548">Nucleotidyltransferase</keyword>
<dbReference type="NCBIfam" id="TIGR00482">
    <property type="entry name" value="nicotinate (nicotinamide) nucleotide adenylyltransferase"/>
    <property type="match status" value="1"/>
</dbReference>
<dbReference type="NCBIfam" id="TIGR00125">
    <property type="entry name" value="cyt_tran_rel"/>
    <property type="match status" value="1"/>
</dbReference>
<dbReference type="AlphaFoldDB" id="A0A1E5LHW0"/>
<dbReference type="OrthoDB" id="5295945at2"/>
<evidence type="ECO:0000256" key="3">
    <source>
        <dbReference type="ARBA" id="ARBA00022642"/>
    </source>
</evidence>
<sequence>MKKIGLIGGTFDPPHNGHLLIAQEVLIALSLDEIWFIPSNIPPHKSREITSSKHRIEMVKRAIESNDNFKINLIEFEREGRSYTVDTIKVLKELYKEYTFYFIIGSDMVEYLPKWHEVDELMKLIQFVGMKRPGYEMETKYPLIQIEAPQIDLSSTSLRERCERGGNTVYLLPENVKTYIEENNLYGS</sequence>
<keyword evidence="7 10" id="KW-0067">ATP-binding</keyword>
<keyword evidence="4 10" id="KW-0808">Transferase</keyword>
<dbReference type="SUPFAM" id="SSF52374">
    <property type="entry name" value="Nucleotidylyl transferase"/>
    <property type="match status" value="1"/>
</dbReference>
<dbReference type="InterPro" id="IPR014729">
    <property type="entry name" value="Rossmann-like_a/b/a_fold"/>
</dbReference>